<evidence type="ECO:0000313" key="4">
    <source>
        <dbReference type="EMBL" id="WZC49838.2"/>
    </source>
</evidence>
<keyword evidence="1 2" id="KW-0808">Transferase</keyword>
<dbReference type="RefSeq" id="WP_373636808.1">
    <property type="nucleotide sequence ID" value="NZ_CP150951.2"/>
</dbReference>
<protein>
    <submittedName>
        <fullName evidence="4">CDP-alcohol phosphatidyltransferase family protein</fullName>
        <ecNumber evidence="4">2.7.8.-</ecNumber>
    </submittedName>
</protein>
<dbReference type="EMBL" id="CP150951">
    <property type="protein sequence ID" value="WZC49838.2"/>
    <property type="molecule type" value="Genomic_DNA"/>
</dbReference>
<feature type="transmembrane region" description="Helical" evidence="3">
    <location>
        <begin position="28"/>
        <end position="47"/>
    </location>
</feature>
<keyword evidence="3" id="KW-1133">Transmembrane helix</keyword>
<dbReference type="PROSITE" id="PS00379">
    <property type="entry name" value="CDP_ALCOHOL_P_TRANSF"/>
    <property type="match status" value="1"/>
</dbReference>
<dbReference type="Gene3D" id="1.20.120.1760">
    <property type="match status" value="1"/>
</dbReference>
<comment type="similarity">
    <text evidence="2">Belongs to the CDP-alcohol phosphatidyltransferase class-I family.</text>
</comment>
<organism evidence="4 5">
    <name type="scientific">Yoonia phaeophyticola</name>
    <dbReference type="NCBI Taxonomy" id="3137369"/>
    <lineage>
        <taxon>Bacteria</taxon>
        <taxon>Pseudomonadati</taxon>
        <taxon>Pseudomonadota</taxon>
        <taxon>Alphaproteobacteria</taxon>
        <taxon>Rhodobacterales</taxon>
        <taxon>Paracoccaceae</taxon>
        <taxon>Yoonia</taxon>
    </lineage>
</organism>
<feature type="transmembrane region" description="Helical" evidence="3">
    <location>
        <begin position="228"/>
        <end position="249"/>
    </location>
</feature>
<feature type="transmembrane region" description="Helical" evidence="3">
    <location>
        <begin position="53"/>
        <end position="71"/>
    </location>
</feature>
<dbReference type="InterPro" id="IPR043130">
    <property type="entry name" value="CDP-OH_PTrfase_TM_dom"/>
</dbReference>
<feature type="transmembrane region" description="Helical" evidence="3">
    <location>
        <begin position="83"/>
        <end position="107"/>
    </location>
</feature>
<sequence>MKNPTIHSASPPGKPGLAVIAAKPAGKFGVGAGVGLLVIFAACELLFGLMTALPGAVFVSAIFYGIAVLIGMRGLHQGYPHAALGLCNLVTLVRLVIVAILCAALLGAISPTWTTFALASFALALDGIDGWLARKQGLASDFGARFDVEVDAAFALILAMYAATNGAAGPWVILLGVPYYLFVFTGRYLPWLNGALPPRFSRKAVCVFQIAALIALQVPLLADGRLDPVIIAVAAALVWSFGRDILWLWRTKI</sequence>
<dbReference type="InterPro" id="IPR000462">
    <property type="entry name" value="CDP-OH_P_trans"/>
</dbReference>
<keyword evidence="5" id="KW-1185">Reference proteome</keyword>
<evidence type="ECO:0000256" key="1">
    <source>
        <dbReference type="ARBA" id="ARBA00022679"/>
    </source>
</evidence>
<dbReference type="GO" id="GO:0016740">
    <property type="term" value="F:transferase activity"/>
    <property type="evidence" value="ECO:0007669"/>
    <property type="project" value="UniProtKB-KW"/>
</dbReference>
<keyword evidence="3" id="KW-0472">Membrane</keyword>
<keyword evidence="3" id="KW-0812">Transmembrane</keyword>
<reference evidence="5" key="1">
    <citation type="submission" date="2024-04" db="EMBL/GenBank/DDBJ databases">
        <title>Phylogenomic analyses of a clade within the roseobacter group suggest taxonomic reassignments of species of the genera Aestuariivita, Citreicella, Loktanella, Nautella, Pelagibaca, Ruegeria, Thalassobius, Thiobacimonas and Tropicibacter, and the proposal o.</title>
        <authorList>
            <person name="Jeon C.O."/>
        </authorList>
    </citation>
    <scope>NUCLEOTIDE SEQUENCE [LARGE SCALE GENOMIC DNA]</scope>
    <source>
        <strain evidence="5">BS5-3</strain>
    </source>
</reference>
<dbReference type="EC" id="2.7.8.-" evidence="4"/>
<dbReference type="InterPro" id="IPR048254">
    <property type="entry name" value="CDP_ALCOHOL_P_TRANSF_CS"/>
</dbReference>
<dbReference type="Pfam" id="PF01066">
    <property type="entry name" value="CDP-OH_P_transf"/>
    <property type="match status" value="1"/>
</dbReference>
<gene>
    <name evidence="4" type="ORF">AABB29_04095</name>
</gene>
<accession>A0ABZ2V7D9</accession>
<evidence type="ECO:0000313" key="5">
    <source>
        <dbReference type="Proteomes" id="UP001440612"/>
    </source>
</evidence>
<feature type="transmembrane region" description="Helical" evidence="3">
    <location>
        <begin position="169"/>
        <end position="192"/>
    </location>
</feature>
<proteinExistence type="inferred from homology"/>
<feature type="transmembrane region" description="Helical" evidence="3">
    <location>
        <begin position="204"/>
        <end position="222"/>
    </location>
</feature>
<dbReference type="Proteomes" id="UP001440612">
    <property type="component" value="Chromosome"/>
</dbReference>
<name>A0ABZ2V7D9_9RHOB</name>
<evidence type="ECO:0000256" key="3">
    <source>
        <dbReference type="SAM" id="Phobius"/>
    </source>
</evidence>
<evidence type="ECO:0000256" key="2">
    <source>
        <dbReference type="RuleBase" id="RU003750"/>
    </source>
</evidence>